<reference evidence="2" key="1">
    <citation type="submission" date="2021-02" db="EMBL/GenBank/DDBJ databases">
        <authorList>
            <person name="Dougan E. K."/>
            <person name="Rhodes N."/>
            <person name="Thang M."/>
            <person name="Chan C."/>
        </authorList>
    </citation>
    <scope>NUCLEOTIDE SEQUENCE</scope>
</reference>
<proteinExistence type="predicted"/>
<evidence type="ECO:0000313" key="3">
    <source>
        <dbReference type="Proteomes" id="UP000626109"/>
    </source>
</evidence>
<feature type="region of interest" description="Disordered" evidence="1">
    <location>
        <begin position="486"/>
        <end position="524"/>
    </location>
</feature>
<evidence type="ECO:0000313" key="2">
    <source>
        <dbReference type="EMBL" id="CAE8649209.1"/>
    </source>
</evidence>
<dbReference type="AlphaFoldDB" id="A0A813IDN4"/>
<dbReference type="EMBL" id="CAJNNW010007394">
    <property type="protein sequence ID" value="CAE8649209.1"/>
    <property type="molecule type" value="Genomic_DNA"/>
</dbReference>
<comment type="caution">
    <text evidence="2">The sequence shown here is derived from an EMBL/GenBank/DDBJ whole genome shotgun (WGS) entry which is preliminary data.</text>
</comment>
<protein>
    <submittedName>
        <fullName evidence="2">Uncharacterized protein</fullName>
    </submittedName>
</protein>
<feature type="region of interest" description="Disordered" evidence="1">
    <location>
        <begin position="665"/>
        <end position="688"/>
    </location>
</feature>
<evidence type="ECO:0000256" key="1">
    <source>
        <dbReference type="SAM" id="MobiDB-lite"/>
    </source>
</evidence>
<sequence length="688" mass="74321">MVRKEVDPPRHYHAVGGQRVPEVIGHQPRLQRRKSTVALKAVGRDLENTPLTPQSARPPSASIGRRFRAPVAKIRAGVRGKAFLQIVSAEEEAAKEQKFQIASRLECALKRTLDSGDSLSCMRRAFQESLQGALGAASSGEPALREVAISLAGSLRLTRQLDDLGRRACHILADAHRLLTAFVDLDASTRQQPVRDAEELLKEAQFLEQHHAATLRSLAGRLRSLGVGASPKCALRHVMSKIQPSSDEVLRCRACGKSPPAALEDSTTYHLCPRCGSNDLGESAVAQILDLAPALRWTGPVLEALSQAVAEQQLLAVAESLVHAEAARCKSQGTQDCGAQAIVSEGALPIAALWKEDVPEADMPHLLPEGRMVPATRPQPSKEEIYRLPGEGGVLSPASHWKRRFPRILRSALNTEEGCIRSFNIRLKAGFAEKAGPCPGHPTLRLAAPELAALVHGLRHVTKPGLRRLTLQVAAPRLCLMAKFSSNKSHTPASSRPSTPPQGHQQIALTSTDTAEPQSTCSQMSSELRQSLVPMLQQEVQPPISKVKLFRKVFKHRPGEGVDSIVSQRMVPQRSPCGGCEIRVKQRAASARRADQALQAHLGAEALVAQVTLKPSLLSGVGLRRGAVAYGVAPLEYGREVRRLDLPIWRAAAAAWSARAEGALESKDVLTPGRPNAGESLAQTEQLE</sequence>
<organism evidence="2 3">
    <name type="scientific">Polarella glacialis</name>
    <name type="common">Dinoflagellate</name>
    <dbReference type="NCBI Taxonomy" id="89957"/>
    <lineage>
        <taxon>Eukaryota</taxon>
        <taxon>Sar</taxon>
        <taxon>Alveolata</taxon>
        <taxon>Dinophyceae</taxon>
        <taxon>Suessiales</taxon>
        <taxon>Suessiaceae</taxon>
        <taxon>Polarella</taxon>
    </lineage>
</organism>
<feature type="non-terminal residue" evidence="2">
    <location>
        <position position="1"/>
    </location>
</feature>
<gene>
    <name evidence="2" type="ORF">PGLA2088_LOCUS7226</name>
</gene>
<dbReference type="Proteomes" id="UP000626109">
    <property type="component" value="Unassembled WGS sequence"/>
</dbReference>
<name>A0A813IDN4_POLGL</name>
<accession>A0A813IDN4</accession>